<keyword evidence="2" id="KW-0732">Signal</keyword>
<evidence type="ECO:0000313" key="4">
    <source>
        <dbReference type="EMBL" id="CAD7358623.1"/>
    </source>
</evidence>
<evidence type="ECO:0000256" key="2">
    <source>
        <dbReference type="SAM" id="SignalP"/>
    </source>
</evidence>
<dbReference type="InterPro" id="IPR006123">
    <property type="entry name" value="Toxin_b-grasp_Staph/Strep"/>
</dbReference>
<keyword evidence="8" id="KW-1185">Reference proteome</keyword>
<dbReference type="Pfam" id="PF02876">
    <property type="entry name" value="Stap_Strp_tox_C"/>
    <property type="match status" value="1"/>
</dbReference>
<dbReference type="EMBL" id="POVK01000018">
    <property type="protein sequence ID" value="NHA34176.1"/>
    <property type="molecule type" value="Genomic_DNA"/>
</dbReference>
<dbReference type="GO" id="GO:0005576">
    <property type="term" value="C:extracellular region"/>
    <property type="evidence" value="ECO:0007669"/>
    <property type="project" value="InterPro"/>
</dbReference>
<organism evidence="6">
    <name type="scientific">Staphylococcus schleiferi</name>
    <dbReference type="NCBI Taxonomy" id="1295"/>
    <lineage>
        <taxon>Bacteria</taxon>
        <taxon>Bacillati</taxon>
        <taxon>Bacillota</taxon>
        <taxon>Bacilli</taxon>
        <taxon>Bacillales</taxon>
        <taxon>Staphylococcaceae</taxon>
        <taxon>Staphylococcus</taxon>
    </lineage>
</organism>
<dbReference type="EMBL" id="LR962863">
    <property type="protein sequence ID" value="CAD7358623.1"/>
    <property type="molecule type" value="Genomic_DNA"/>
</dbReference>
<evidence type="ECO:0000313" key="6">
    <source>
        <dbReference type="EMBL" id="SUM86244.1"/>
    </source>
</evidence>
<evidence type="ECO:0000313" key="5">
    <source>
        <dbReference type="EMBL" id="NHA34176.1"/>
    </source>
</evidence>
<evidence type="ECO:0000256" key="1">
    <source>
        <dbReference type="ARBA" id="ARBA00008401"/>
    </source>
</evidence>
<dbReference type="RefSeq" id="WP_016425918.1">
    <property type="nucleotide sequence ID" value="NZ_CABKRV010000002.1"/>
</dbReference>
<dbReference type="AlphaFoldDB" id="A0A7Z7QMK6"/>
<sequence>MKLKQLILSSAVAASVLSYTSTTFAAENSSTPATEHAAQKSQVQQLFERYSKDTINGKTNINNNWVLSNHTLQENEIRLELEGKFTVNNKIFTPKRTITLDKGPITLKELDHIVRFANVSYGLYQGNQLPTGTIVIHTKDGNRYTLEVDKALQSDRENVSINTEDLKNITFDIKA</sequence>
<dbReference type="Proteomes" id="UP000264146">
    <property type="component" value="Chromosome"/>
</dbReference>
<evidence type="ECO:0000259" key="3">
    <source>
        <dbReference type="Pfam" id="PF02876"/>
    </source>
</evidence>
<dbReference type="SUPFAM" id="SSF54334">
    <property type="entry name" value="Superantigen toxins, C-terminal domain"/>
    <property type="match status" value="1"/>
</dbReference>
<feature type="signal peptide" evidence="2">
    <location>
        <begin position="1"/>
        <end position="25"/>
    </location>
</feature>
<name>A0A7Z7QMK6_STASC</name>
<feature type="chain" id="PRO_5044662676" evidence="2">
    <location>
        <begin position="26"/>
        <end position="175"/>
    </location>
</feature>
<evidence type="ECO:0000313" key="7">
    <source>
        <dbReference type="Proteomes" id="UP000264146"/>
    </source>
</evidence>
<evidence type="ECO:0000313" key="8">
    <source>
        <dbReference type="Proteomes" id="UP000572988"/>
    </source>
</evidence>
<reference evidence="5 8" key="1">
    <citation type="submission" date="2018-01" db="EMBL/GenBank/DDBJ databases">
        <title>Complete genome sequence of Staphylococcus Scheliferi isolated from human.</title>
        <authorList>
            <person name="Abouelkhair M.A."/>
            <person name="Bemis D.A."/>
            <person name="Kania S.A."/>
        </authorList>
    </citation>
    <scope>NUCLEOTIDE SEQUENCE [LARGE SCALE GENOMIC DNA]</scope>
    <source>
        <strain evidence="5 8">ATCC 43808</strain>
    </source>
</reference>
<dbReference type="Proteomes" id="UP000572988">
    <property type="component" value="Unassembled WGS sequence"/>
</dbReference>
<proteinExistence type="inferred from homology"/>
<gene>
    <name evidence="5" type="ORF">C1O36_06545</name>
    <name evidence="6" type="ORF">NCTC12218_00204</name>
</gene>
<dbReference type="InterPro" id="IPR016091">
    <property type="entry name" value="SuperAg_toxin_C"/>
</dbReference>
<dbReference type="EMBL" id="UHEF01000001">
    <property type="protein sequence ID" value="SUM86244.1"/>
    <property type="molecule type" value="Genomic_DNA"/>
</dbReference>
<accession>A0A7Z7QMK6</accession>
<reference evidence="6" key="2">
    <citation type="submission" date="2018-06" db="EMBL/GenBank/DDBJ databases">
        <authorList>
            <consortium name="Pathogen Informatics"/>
            <person name="Doyle S."/>
        </authorList>
    </citation>
    <scope>NUCLEOTIDE SEQUENCE [LARGE SCALE GENOMIC DNA]</scope>
    <source>
        <strain evidence="6">NCTC12218</strain>
    </source>
</reference>
<protein>
    <submittedName>
        <fullName evidence="5 6">Enterotoxin</fullName>
    </submittedName>
</protein>
<feature type="domain" description="Staphylococcal/Streptococcal toxin beta-grasp" evidence="3">
    <location>
        <begin position="89"/>
        <end position="171"/>
    </location>
</feature>
<reference evidence="4 7" key="3">
    <citation type="submission" date="2020-11" db="EMBL/GenBank/DDBJ databases">
        <authorList>
            <consortium name="Pathogen Informatics"/>
        </authorList>
    </citation>
    <scope>NUCLEOTIDE SEQUENCE [LARGE SCALE GENOMIC DNA]</scope>
    <source>
        <strain evidence="4 7">NCTC12218</strain>
    </source>
</reference>
<dbReference type="Gene3D" id="3.10.20.120">
    <property type="match status" value="1"/>
</dbReference>
<comment type="similarity">
    <text evidence="1">Belongs to the staphylococcal/streptococcal toxin family.</text>
</comment>